<evidence type="ECO:0000313" key="10">
    <source>
        <dbReference type="EMBL" id="MBM7132288.1"/>
    </source>
</evidence>
<dbReference type="PRINTS" id="PR00379">
    <property type="entry name" value="INTEIN"/>
</dbReference>
<dbReference type="EC" id="1.17.4.1" evidence="8"/>
<dbReference type="CDD" id="cd00081">
    <property type="entry name" value="Hint"/>
    <property type="match status" value="1"/>
</dbReference>
<sequence length="1089" mass="121078">MSTLRATNMGLDATAIPLQPASQDIWDKKYRLRTKTGEPVDASIDDTWQRVARALSEVEATPELREEWFERFLWALRRGAIPAGRITSNAGALEHKPATSTINCTVSGTIRDSMDNILEKVHEAGLTLKAGCGIGYEFSTLRPRGAYVSGAGAYTSGPLSFMDIYDKMCFTVSSAGGRRGAQMGTFDVSHPDVKEFIRAKRENGRLRQFNLSLLITDGFMQAVEHDQDWPLVFPVHVKEKDDIDLHDTAKVVWREWPTHENYVEREDGLVACKIYGHIRARHLWDMIMVSTYDYAEPGFILIDKVNEMNNNWWCEHIRATNPCVTADTWVQTAEGPRQVSSLLGQGFLARVDGKDHATGVEGFFRTATKPVLALQTEEGYRLRLTADHRVRRVARLTRWSLDTEWCAASELRAGDRVLLNDHRANASWAGALTQEQGYLLGLLVGDGTLKNETAVLSVWPQAAAVNAASDGGARAVMREALRCAATLPHRADFAGWSEVQGRGEWRMKSASLRDLAFDLGMAQGDKCISPALEQASSEAYRGFLRGFFDADGSVQGNQAKGVSVRLAQSDIARLEAVQRMLLRLGIPSRIYKQRRPAGSAVLPDGKGGSDVYATQAQHELVIAGESLQRFQELVGFADGDKAARLKAALSGYRRTLNRERFVATVATLHEDGVEDVYDVQVPGINTFDGNGLHAHNCGEQPLPPYGSCLLGSVNLTTFVRDPFGPKARFDWDEYRDVVKIFTRMLDNVVEINGLPLEQQRNEILSKRRHGMGFLGLGSTLTMLKMRYGSEEAVAFTEDVSREMAVAGWEMALDLAKEKGPAPVLTKNYTVTGDMLRKRPEMAEDGFKVGDLIPGRVLHAKYSRYMQRVASVAPNLVSELAEVGARFTHHSSIAPTGTISLSLANNASNGIEPSFAHHYSRNVIREGRKTKEKVEVYSFELLAYRALINAEAMPYSDDPRTKLPEYFVAADDISPKEHVDIQAASQLWVDSSISKTANVPTDYPYEDFKDIYFYAYKQGLKGCTTFRFNPAAFQGVLVKEADLENTLYRFELEDGSVVELKGNEEVEYDGEMHTAANLFDALKEGYYGKF</sequence>
<keyword evidence="11" id="KW-1185">Reference proteome</keyword>
<dbReference type="InterPro" id="IPR004860">
    <property type="entry name" value="LAGLIDADG_dom"/>
</dbReference>
<evidence type="ECO:0000256" key="6">
    <source>
        <dbReference type="ARBA" id="ARBA00023116"/>
    </source>
</evidence>
<dbReference type="Gene3D" id="3.10.28.10">
    <property type="entry name" value="Homing endonucleases"/>
    <property type="match status" value="1"/>
</dbReference>
<evidence type="ECO:0000259" key="9">
    <source>
        <dbReference type="PROSITE" id="PS50819"/>
    </source>
</evidence>
<accession>A0ABS2KM99</accession>
<dbReference type="SMART" id="SM00306">
    <property type="entry name" value="HintN"/>
    <property type="match status" value="1"/>
</dbReference>
<comment type="cofactor">
    <cofactor evidence="1">
        <name>adenosylcob(III)alamin</name>
        <dbReference type="ChEBI" id="CHEBI:18408"/>
    </cofactor>
</comment>
<dbReference type="InterPro" id="IPR000788">
    <property type="entry name" value="RNR_lg_C"/>
</dbReference>
<dbReference type="InterPro" id="IPR036844">
    <property type="entry name" value="Hint_dom_sf"/>
</dbReference>
<keyword evidence="7" id="KW-0170">Cobalt</keyword>
<dbReference type="Proteomes" id="UP001430193">
    <property type="component" value="Unassembled WGS sequence"/>
</dbReference>
<evidence type="ECO:0000313" key="11">
    <source>
        <dbReference type="Proteomes" id="UP001430193"/>
    </source>
</evidence>
<dbReference type="InterPro" id="IPR006142">
    <property type="entry name" value="INTEIN"/>
</dbReference>
<dbReference type="InterPro" id="IPR013509">
    <property type="entry name" value="RNR_lsu_N"/>
</dbReference>
<keyword evidence="4" id="KW-0651">Protein splicing</keyword>
<evidence type="ECO:0000256" key="5">
    <source>
        <dbReference type="ARBA" id="ARBA00023002"/>
    </source>
</evidence>
<evidence type="ECO:0000256" key="2">
    <source>
        <dbReference type="ARBA" id="ARBA00022628"/>
    </source>
</evidence>
<evidence type="ECO:0000256" key="7">
    <source>
        <dbReference type="ARBA" id="ARBA00023285"/>
    </source>
</evidence>
<evidence type="ECO:0000256" key="1">
    <source>
        <dbReference type="ARBA" id="ARBA00001922"/>
    </source>
</evidence>
<evidence type="ECO:0000256" key="3">
    <source>
        <dbReference type="ARBA" id="ARBA00022813"/>
    </source>
</evidence>
<keyword evidence="2" id="KW-0846">Cobalamin</keyword>
<dbReference type="EMBL" id="JADIKF010000040">
    <property type="protein sequence ID" value="MBM7132288.1"/>
    <property type="molecule type" value="Genomic_DNA"/>
</dbReference>
<keyword evidence="5 8" id="KW-0560">Oxidoreductase</keyword>
<keyword evidence="6 8" id="KW-0215">Deoxyribonucleotide synthesis</keyword>
<dbReference type="InterPro" id="IPR030934">
    <property type="entry name" value="Intein_C"/>
</dbReference>
<dbReference type="PANTHER" id="PTHR43371:SF1">
    <property type="entry name" value="RIBONUCLEOSIDE-DIPHOSPHATE REDUCTASE"/>
    <property type="match status" value="1"/>
</dbReference>
<dbReference type="InterPro" id="IPR003587">
    <property type="entry name" value="Hint_dom_N"/>
</dbReference>
<dbReference type="InterPro" id="IPR050862">
    <property type="entry name" value="RdRp_reductase_class-2"/>
</dbReference>
<evidence type="ECO:0000256" key="4">
    <source>
        <dbReference type="ARBA" id="ARBA00023000"/>
    </source>
</evidence>
<comment type="similarity">
    <text evidence="8">Belongs to the ribonucleoside diphosphate reductase large chain family.</text>
</comment>
<dbReference type="PANTHER" id="PTHR43371">
    <property type="entry name" value="VITAMIN B12-DEPENDENT RIBONUCLEOTIDE REDUCTASE"/>
    <property type="match status" value="1"/>
</dbReference>
<dbReference type="Gene3D" id="3.20.70.20">
    <property type="match status" value="2"/>
</dbReference>
<proteinExistence type="inferred from homology"/>
<dbReference type="Pfam" id="PF00317">
    <property type="entry name" value="Ribonuc_red_lgN"/>
    <property type="match status" value="1"/>
</dbReference>
<dbReference type="InterPro" id="IPR027434">
    <property type="entry name" value="Homing_endonucl"/>
</dbReference>
<dbReference type="SUPFAM" id="SSF51294">
    <property type="entry name" value="Hedgehog/intein (Hint) domain"/>
    <property type="match status" value="1"/>
</dbReference>
<organism evidence="10 11">
    <name type="scientific">Dyella mobilis</name>
    <dbReference type="NCBI Taxonomy" id="1849582"/>
    <lineage>
        <taxon>Bacteria</taxon>
        <taxon>Pseudomonadati</taxon>
        <taxon>Pseudomonadota</taxon>
        <taxon>Gammaproteobacteria</taxon>
        <taxon>Lysobacterales</taxon>
        <taxon>Rhodanobacteraceae</taxon>
        <taxon>Dyella</taxon>
    </lineage>
</organism>
<dbReference type="InterPro" id="IPR006141">
    <property type="entry name" value="Intein_N"/>
</dbReference>
<dbReference type="SUPFAM" id="SSF55608">
    <property type="entry name" value="Homing endonucleases"/>
    <property type="match status" value="1"/>
</dbReference>
<dbReference type="InterPro" id="IPR004042">
    <property type="entry name" value="Intein_endonuc_central"/>
</dbReference>
<feature type="domain" description="DOD-type homing endonuclease" evidence="9">
    <location>
        <begin position="439"/>
        <end position="586"/>
    </location>
</feature>
<dbReference type="Pfam" id="PF02867">
    <property type="entry name" value="Ribonuc_red_lgC"/>
    <property type="match status" value="1"/>
</dbReference>
<comment type="catalytic activity">
    <reaction evidence="8">
        <text>a 2'-deoxyribonucleoside 5'-diphosphate + [thioredoxin]-disulfide + H2O = a ribonucleoside 5'-diphosphate + [thioredoxin]-dithiol</text>
        <dbReference type="Rhea" id="RHEA:23252"/>
        <dbReference type="Rhea" id="RHEA-COMP:10698"/>
        <dbReference type="Rhea" id="RHEA-COMP:10700"/>
        <dbReference type="ChEBI" id="CHEBI:15377"/>
        <dbReference type="ChEBI" id="CHEBI:29950"/>
        <dbReference type="ChEBI" id="CHEBI:50058"/>
        <dbReference type="ChEBI" id="CHEBI:57930"/>
        <dbReference type="ChEBI" id="CHEBI:73316"/>
        <dbReference type="EC" id="1.17.4.1"/>
    </reaction>
</comment>
<comment type="caution">
    <text evidence="10">The sequence shown here is derived from an EMBL/GenBank/DDBJ whole genome shotgun (WGS) entry which is preliminary data.</text>
</comment>
<name>A0ABS2KM99_9GAMM</name>
<dbReference type="PROSITE" id="PS50817">
    <property type="entry name" value="INTEIN_N_TER"/>
    <property type="match status" value="1"/>
</dbReference>
<evidence type="ECO:0000256" key="8">
    <source>
        <dbReference type="RuleBase" id="RU003410"/>
    </source>
</evidence>
<reference evidence="10" key="1">
    <citation type="submission" date="2020-10" db="EMBL/GenBank/DDBJ databases">
        <title>Phylogeny of dyella-like bacteria.</title>
        <authorList>
            <person name="Fu J."/>
        </authorList>
    </citation>
    <scope>NUCLEOTIDE SEQUENCE</scope>
    <source>
        <strain evidence="10">DHON07</strain>
    </source>
</reference>
<keyword evidence="3" id="KW-0068">Autocatalytic cleavage</keyword>
<dbReference type="RefSeq" id="WP_204633802.1">
    <property type="nucleotide sequence ID" value="NZ_BSOC01000001.1"/>
</dbReference>
<gene>
    <name evidence="10" type="ORF">ISS99_22380</name>
</gene>
<comment type="function">
    <text evidence="8">Provides the precursors necessary for DNA synthesis. Catalyzes the biosynthesis of deoxyribonucleotides from the corresponding ribonucleotides.</text>
</comment>
<protein>
    <recommendedName>
        <fullName evidence="8">Ribonucleoside-diphosphate reductase</fullName>
        <ecNumber evidence="8">1.17.4.1</ecNumber>
    </recommendedName>
</protein>
<dbReference type="PROSITE" id="PS50819">
    <property type="entry name" value="INTEIN_ENDONUCLEASE"/>
    <property type="match status" value="1"/>
</dbReference>
<dbReference type="SUPFAM" id="SSF51998">
    <property type="entry name" value="PFL-like glycyl radical enzymes"/>
    <property type="match status" value="1"/>
</dbReference>
<dbReference type="Gene3D" id="2.170.16.10">
    <property type="entry name" value="Hedgehog/Intein (Hint) domain"/>
    <property type="match status" value="1"/>
</dbReference>
<dbReference type="Pfam" id="PF14528">
    <property type="entry name" value="LAGLIDADG_3"/>
    <property type="match status" value="1"/>
</dbReference>
<dbReference type="PROSITE" id="PS50818">
    <property type="entry name" value="INTEIN_C_TER"/>
    <property type="match status" value="1"/>
</dbReference>